<keyword evidence="3 5" id="KW-0067">ATP-binding</keyword>
<dbReference type="SUPFAM" id="SSF52540">
    <property type="entry name" value="P-loop containing nucleoside triphosphate hydrolases"/>
    <property type="match status" value="1"/>
</dbReference>
<gene>
    <name evidence="5" type="ORF">K8V82_04080</name>
</gene>
<dbReference type="GO" id="GO:0005524">
    <property type="term" value="F:ATP binding"/>
    <property type="evidence" value="ECO:0007669"/>
    <property type="project" value="UniProtKB-KW"/>
</dbReference>
<comment type="caution">
    <text evidence="5">The sequence shown here is derived from an EMBL/GenBank/DDBJ whole genome shotgun (WGS) entry which is preliminary data.</text>
</comment>
<evidence type="ECO:0000256" key="3">
    <source>
        <dbReference type="ARBA" id="ARBA00022840"/>
    </source>
</evidence>
<organism evidence="5 6">
    <name type="scientific">Lachnoclostridium phocaeense</name>
    <dbReference type="NCBI Taxonomy" id="1871021"/>
    <lineage>
        <taxon>Bacteria</taxon>
        <taxon>Bacillati</taxon>
        <taxon>Bacillota</taxon>
        <taxon>Clostridia</taxon>
        <taxon>Lachnospirales</taxon>
        <taxon>Lachnospiraceae</taxon>
    </lineage>
</organism>
<dbReference type="Gene3D" id="3.40.50.300">
    <property type="entry name" value="P-loop containing nucleotide triphosphate hydrolases"/>
    <property type="match status" value="1"/>
</dbReference>
<keyword evidence="1" id="KW-0813">Transport</keyword>
<dbReference type="EMBL" id="DYVY01000064">
    <property type="protein sequence ID" value="HJF93952.1"/>
    <property type="molecule type" value="Genomic_DNA"/>
</dbReference>
<dbReference type="RefSeq" id="WP_303182990.1">
    <property type="nucleotide sequence ID" value="NZ_CAUGIN010000028.1"/>
</dbReference>
<dbReference type="InterPro" id="IPR003439">
    <property type="entry name" value="ABC_transporter-like_ATP-bd"/>
</dbReference>
<evidence type="ECO:0000313" key="5">
    <source>
        <dbReference type="EMBL" id="HJF93952.1"/>
    </source>
</evidence>
<accession>A0A921I254</accession>
<dbReference type="AlphaFoldDB" id="A0A921I254"/>
<dbReference type="Pfam" id="PF00005">
    <property type="entry name" value="ABC_tran"/>
    <property type="match status" value="1"/>
</dbReference>
<reference evidence="5" key="2">
    <citation type="submission" date="2021-09" db="EMBL/GenBank/DDBJ databases">
        <authorList>
            <person name="Gilroy R."/>
        </authorList>
    </citation>
    <scope>NUCLEOTIDE SEQUENCE</scope>
    <source>
        <strain evidence="5">ChiSjej5B23-16112</strain>
    </source>
</reference>
<dbReference type="PROSITE" id="PS50893">
    <property type="entry name" value="ABC_TRANSPORTER_2"/>
    <property type="match status" value="1"/>
</dbReference>
<evidence type="ECO:0000256" key="1">
    <source>
        <dbReference type="ARBA" id="ARBA00022448"/>
    </source>
</evidence>
<evidence type="ECO:0000313" key="6">
    <source>
        <dbReference type="Proteomes" id="UP000769156"/>
    </source>
</evidence>
<dbReference type="SMART" id="SM00382">
    <property type="entry name" value="AAA"/>
    <property type="match status" value="1"/>
</dbReference>
<dbReference type="InterPro" id="IPR050093">
    <property type="entry name" value="ABC_SmlMolc_Importer"/>
</dbReference>
<sequence>MLEADVSKKLKSFDLDVRFEVEGGCLGILGASGCGKSMTLKAVAGLVKPDQGQIRRDGQVLFDSARKIDVPPRKRQVGYLFQNYALFPNMTVAENIEAGLLKGRLDREARKERMRELVRQFRLEGLENQYPARISGGQQQRTALARIFASDARCILLDEPFSAMDSYLREEMQMELARMIREFDGCMVLVSHDRDEIYRLCSHTMIMEKGRNVVCGQTKELFDQPRKVAAARLTGCKNISSIQKTGDFQVYAKDWKVLLHTEIKVPDAVTHVGIRAHDILPAAAGENVPNRIRVLPVEQVSSPFEWTLIFQNREDPGAGIWMKSDRSQNQIPGEVTVDPSKILLLEE</sequence>
<dbReference type="InterPro" id="IPR027417">
    <property type="entry name" value="P-loop_NTPase"/>
</dbReference>
<proteinExistence type="predicted"/>
<reference evidence="5" key="1">
    <citation type="journal article" date="2021" name="PeerJ">
        <title>Extensive microbial diversity within the chicken gut microbiome revealed by metagenomics and culture.</title>
        <authorList>
            <person name="Gilroy R."/>
            <person name="Ravi A."/>
            <person name="Getino M."/>
            <person name="Pursley I."/>
            <person name="Horton D.L."/>
            <person name="Alikhan N.F."/>
            <person name="Baker D."/>
            <person name="Gharbi K."/>
            <person name="Hall N."/>
            <person name="Watson M."/>
            <person name="Adriaenssens E.M."/>
            <person name="Foster-Nyarko E."/>
            <person name="Jarju S."/>
            <person name="Secka A."/>
            <person name="Antonio M."/>
            <person name="Oren A."/>
            <person name="Chaudhuri R.R."/>
            <person name="La Ragione R."/>
            <person name="Hildebrand F."/>
            <person name="Pallen M.J."/>
        </authorList>
    </citation>
    <scope>NUCLEOTIDE SEQUENCE</scope>
    <source>
        <strain evidence="5">ChiSjej5B23-16112</strain>
    </source>
</reference>
<dbReference type="PANTHER" id="PTHR42781:SF4">
    <property type="entry name" value="SPERMIDINE_PUTRESCINE IMPORT ATP-BINDING PROTEIN POTA"/>
    <property type="match status" value="1"/>
</dbReference>
<dbReference type="Proteomes" id="UP000769156">
    <property type="component" value="Unassembled WGS sequence"/>
</dbReference>
<dbReference type="InterPro" id="IPR003593">
    <property type="entry name" value="AAA+_ATPase"/>
</dbReference>
<protein>
    <submittedName>
        <fullName evidence="5">ATP-binding cassette domain-containing protein</fullName>
    </submittedName>
</protein>
<dbReference type="GO" id="GO:0016887">
    <property type="term" value="F:ATP hydrolysis activity"/>
    <property type="evidence" value="ECO:0007669"/>
    <property type="project" value="InterPro"/>
</dbReference>
<keyword evidence="2" id="KW-0547">Nucleotide-binding</keyword>
<evidence type="ECO:0000259" key="4">
    <source>
        <dbReference type="PROSITE" id="PS50893"/>
    </source>
</evidence>
<evidence type="ECO:0000256" key="2">
    <source>
        <dbReference type="ARBA" id="ARBA00022741"/>
    </source>
</evidence>
<name>A0A921I254_9FIRM</name>
<dbReference type="PANTHER" id="PTHR42781">
    <property type="entry name" value="SPERMIDINE/PUTRESCINE IMPORT ATP-BINDING PROTEIN POTA"/>
    <property type="match status" value="1"/>
</dbReference>
<feature type="domain" description="ABC transporter" evidence="4">
    <location>
        <begin position="1"/>
        <end position="234"/>
    </location>
</feature>